<dbReference type="Pfam" id="PF02575">
    <property type="entry name" value="YbaB_DNA_bd"/>
    <property type="match status" value="1"/>
</dbReference>
<evidence type="ECO:0000313" key="3">
    <source>
        <dbReference type="EMBL" id="AKV02055.1"/>
    </source>
</evidence>
<evidence type="ECO:0000256" key="2">
    <source>
        <dbReference type="HAMAP-Rule" id="MF_00274"/>
    </source>
</evidence>
<reference evidence="3 4" key="1">
    <citation type="submission" date="2015-08" db="EMBL/GenBank/DDBJ databases">
        <authorList>
            <person name="Babu N.S."/>
            <person name="Beckwith C.J."/>
            <person name="Beseler K.G."/>
            <person name="Brison A."/>
            <person name="Carone J.V."/>
            <person name="Caskin T.P."/>
            <person name="Diamond M."/>
            <person name="Durham M.E."/>
            <person name="Foxe J.M."/>
            <person name="Go M."/>
            <person name="Henderson B.A."/>
            <person name="Jones I.B."/>
            <person name="McGettigan J.A."/>
            <person name="Micheletti S.J."/>
            <person name="Nasrallah M.E."/>
            <person name="Ortiz D."/>
            <person name="Piller C.R."/>
            <person name="Privatt S.R."/>
            <person name="Schneider S.L."/>
            <person name="Sharp S."/>
            <person name="Smith T.C."/>
            <person name="Stanton J.D."/>
            <person name="Ullery H.E."/>
            <person name="Wilson R.J."/>
            <person name="Serrano M.G."/>
            <person name="Buck G."/>
            <person name="Lee V."/>
            <person name="Wang Y."/>
            <person name="Carvalho R."/>
            <person name="Voegtly L."/>
            <person name="Shi R."/>
            <person name="Duckworth R."/>
            <person name="Johnson A."/>
            <person name="Loviza R."/>
            <person name="Walstead R."/>
            <person name="Shah Z."/>
            <person name="Kiflezghi M."/>
            <person name="Wade K."/>
            <person name="Ball S.L."/>
            <person name="Bradley K.W."/>
            <person name="Asai D.J."/>
            <person name="Bowman C.A."/>
            <person name="Russell D.A."/>
            <person name="Pope W.H."/>
            <person name="Jacobs-Sera D."/>
            <person name="Hendrix R.W."/>
            <person name="Hatfull G.F."/>
        </authorList>
    </citation>
    <scope>NUCLEOTIDE SEQUENCE [LARGE SCALE GENOMIC DNA]</scope>
    <source>
        <strain evidence="3 4">DSM 27648</strain>
    </source>
</reference>
<dbReference type="Gene3D" id="3.30.1310.10">
    <property type="entry name" value="Nucleoid-associated protein YbaB-like domain"/>
    <property type="match status" value="1"/>
</dbReference>
<dbReference type="AlphaFoldDB" id="A0A0K1Q9F7"/>
<sequence>MGNFGGGMNELMRQAARMQRKIEQIKKEHGDKEVTVGAVGDKVKATATYAGKLSRIEVDPEFLKSEGLELTLDSVVAAANSALEAGDKAMEAELAKVTGGVKLPGL</sequence>
<dbReference type="NCBIfam" id="TIGR00103">
    <property type="entry name" value="DNA_YbaB_EbfC"/>
    <property type="match status" value="1"/>
</dbReference>
<dbReference type="GO" id="GO:0043590">
    <property type="term" value="C:bacterial nucleoid"/>
    <property type="evidence" value="ECO:0007669"/>
    <property type="project" value="UniProtKB-UniRule"/>
</dbReference>
<dbReference type="HAMAP" id="MF_00274">
    <property type="entry name" value="DNA_YbaB_EbfC"/>
    <property type="match status" value="1"/>
</dbReference>
<dbReference type="InterPro" id="IPR036894">
    <property type="entry name" value="YbaB-like_sf"/>
</dbReference>
<dbReference type="STRING" id="1391654.AKJ09_08718"/>
<dbReference type="Proteomes" id="UP000064967">
    <property type="component" value="Chromosome"/>
</dbReference>
<dbReference type="SUPFAM" id="SSF82607">
    <property type="entry name" value="YbaB-like"/>
    <property type="match status" value="1"/>
</dbReference>
<dbReference type="RefSeq" id="WP_146653029.1">
    <property type="nucleotide sequence ID" value="NZ_CP012333.1"/>
</dbReference>
<comment type="subunit">
    <text evidence="2">Homodimer.</text>
</comment>
<dbReference type="OrthoDB" id="9803080at2"/>
<proteinExistence type="inferred from homology"/>
<dbReference type="EMBL" id="CP012333">
    <property type="protein sequence ID" value="AKV02055.1"/>
    <property type="molecule type" value="Genomic_DNA"/>
</dbReference>
<protein>
    <recommendedName>
        <fullName evidence="2">Nucleoid-associated protein AKJ09_08718</fullName>
    </recommendedName>
</protein>
<evidence type="ECO:0000256" key="1">
    <source>
        <dbReference type="ARBA" id="ARBA00023125"/>
    </source>
</evidence>
<keyword evidence="1 2" id="KW-0238">DNA-binding</keyword>
<comment type="subcellular location">
    <subcellularLocation>
        <location evidence="2">Cytoplasm</location>
        <location evidence="2">Nucleoid</location>
    </subcellularLocation>
</comment>
<organism evidence="3 4">
    <name type="scientific">Labilithrix luteola</name>
    <dbReference type="NCBI Taxonomy" id="1391654"/>
    <lineage>
        <taxon>Bacteria</taxon>
        <taxon>Pseudomonadati</taxon>
        <taxon>Myxococcota</taxon>
        <taxon>Polyangia</taxon>
        <taxon>Polyangiales</taxon>
        <taxon>Labilitrichaceae</taxon>
        <taxon>Labilithrix</taxon>
    </lineage>
</organism>
<evidence type="ECO:0000313" key="4">
    <source>
        <dbReference type="Proteomes" id="UP000064967"/>
    </source>
</evidence>
<dbReference type="InterPro" id="IPR004401">
    <property type="entry name" value="YbaB/EbfC"/>
</dbReference>
<comment type="function">
    <text evidence="2">Binds to DNA and alters its conformation. May be involved in regulation of gene expression, nucleoid organization and DNA protection.</text>
</comment>
<dbReference type="PANTHER" id="PTHR33449:SF1">
    <property type="entry name" value="NUCLEOID-ASSOCIATED PROTEIN YBAB"/>
    <property type="match status" value="1"/>
</dbReference>
<comment type="similarity">
    <text evidence="2">Belongs to the YbaB/EbfC family.</text>
</comment>
<dbReference type="KEGG" id="llu:AKJ09_08718"/>
<dbReference type="GO" id="GO:0003677">
    <property type="term" value="F:DNA binding"/>
    <property type="evidence" value="ECO:0007669"/>
    <property type="project" value="UniProtKB-UniRule"/>
</dbReference>
<dbReference type="GO" id="GO:0005829">
    <property type="term" value="C:cytosol"/>
    <property type="evidence" value="ECO:0007669"/>
    <property type="project" value="TreeGrafter"/>
</dbReference>
<dbReference type="PIRSF" id="PIRSF004555">
    <property type="entry name" value="UCP004555"/>
    <property type="match status" value="1"/>
</dbReference>
<accession>A0A0K1Q9F7</accession>
<name>A0A0K1Q9F7_9BACT</name>
<dbReference type="PANTHER" id="PTHR33449">
    <property type="entry name" value="NUCLEOID-ASSOCIATED PROTEIN YBAB"/>
    <property type="match status" value="1"/>
</dbReference>
<keyword evidence="4" id="KW-1185">Reference proteome</keyword>
<gene>
    <name evidence="3" type="ORF">AKJ09_08718</name>
</gene>
<keyword evidence="2" id="KW-0963">Cytoplasm</keyword>